<dbReference type="PATRIC" id="fig|1423801.4.peg.1860"/>
<proteinExistence type="predicted"/>
<dbReference type="OrthoDB" id="2361502at2"/>
<dbReference type="Proteomes" id="UP000051166">
    <property type="component" value="Unassembled WGS sequence"/>
</dbReference>
<keyword evidence="3" id="KW-1185">Reference proteome</keyword>
<dbReference type="SUPFAM" id="SSF89360">
    <property type="entry name" value="HesB-like domain"/>
    <property type="match status" value="1"/>
</dbReference>
<dbReference type="GeneID" id="98309057"/>
<feature type="domain" description="Core" evidence="1">
    <location>
        <begin position="1"/>
        <end position="114"/>
    </location>
</feature>
<reference evidence="2 3" key="1">
    <citation type="journal article" date="2015" name="Genome Announc.">
        <title>Expanding the biotechnology potential of lactobacilli through comparative genomics of 213 strains and associated genera.</title>
        <authorList>
            <person name="Sun Z."/>
            <person name="Harris H.M."/>
            <person name="McCann A."/>
            <person name="Guo C."/>
            <person name="Argimon S."/>
            <person name="Zhang W."/>
            <person name="Yang X."/>
            <person name="Jeffery I.B."/>
            <person name="Cooney J.C."/>
            <person name="Kagawa T.F."/>
            <person name="Liu W."/>
            <person name="Song Y."/>
            <person name="Salvetti E."/>
            <person name="Wrobel A."/>
            <person name="Rasinkangas P."/>
            <person name="Parkhill J."/>
            <person name="Rea M.C."/>
            <person name="O'Sullivan O."/>
            <person name="Ritari J."/>
            <person name="Douillard F.P."/>
            <person name="Paul Ross R."/>
            <person name="Yang R."/>
            <person name="Briner A.E."/>
            <person name="Felis G.E."/>
            <person name="de Vos W.M."/>
            <person name="Barrangou R."/>
            <person name="Klaenhammer T.R."/>
            <person name="Caufield P.W."/>
            <person name="Cui Y."/>
            <person name="Zhang H."/>
            <person name="O'Toole P.W."/>
        </authorList>
    </citation>
    <scope>NUCLEOTIDE SEQUENCE [LARGE SCALE GENOMIC DNA]</scope>
    <source>
        <strain evidence="2 3">DSM 16230</strain>
    </source>
</reference>
<dbReference type="AlphaFoldDB" id="A0A0R1UVJ1"/>
<name>A0A0R1UVJ1_9LACO</name>
<accession>A0A0R1UVJ1</accession>
<evidence type="ECO:0000313" key="2">
    <source>
        <dbReference type="EMBL" id="KRL97260.1"/>
    </source>
</evidence>
<dbReference type="InterPro" id="IPR000361">
    <property type="entry name" value="ATAP_core_dom"/>
</dbReference>
<dbReference type="InterPro" id="IPR035903">
    <property type="entry name" value="HesB-like_dom_sf"/>
</dbReference>
<dbReference type="RefSeq" id="WP_056961641.1">
    <property type="nucleotide sequence ID" value="NZ_AZFQ01000053.1"/>
</dbReference>
<dbReference type="Pfam" id="PF01521">
    <property type="entry name" value="Fe-S_biosyn"/>
    <property type="match status" value="1"/>
</dbReference>
<dbReference type="Gene3D" id="2.60.300.12">
    <property type="entry name" value="HesB-like domain"/>
    <property type="match status" value="1"/>
</dbReference>
<evidence type="ECO:0000313" key="3">
    <source>
        <dbReference type="Proteomes" id="UP000051166"/>
    </source>
</evidence>
<gene>
    <name evidence="2" type="ORF">FD50_GL001819</name>
</gene>
<organism evidence="2 3">
    <name type="scientific">Liquorilactobacillus satsumensis DSM 16230 = JCM 12392</name>
    <dbReference type="NCBI Taxonomy" id="1423801"/>
    <lineage>
        <taxon>Bacteria</taxon>
        <taxon>Bacillati</taxon>
        <taxon>Bacillota</taxon>
        <taxon>Bacilli</taxon>
        <taxon>Lactobacillales</taxon>
        <taxon>Lactobacillaceae</taxon>
        <taxon>Liquorilactobacillus</taxon>
    </lineage>
</organism>
<comment type="caution">
    <text evidence="2">The sequence shown here is derived from an EMBL/GenBank/DDBJ whole genome shotgun (WGS) entry which is preliminary data.</text>
</comment>
<sequence length="135" mass="15119">MFLTVTPAAKKKLKKYLSQNNLHFLLSFDDGVGLYSKVQATCSLEINFELIVVNRTADLTDFDTTLETNVGPFLIKGYSKEFLDEKSRLDVDKFGALLLAGNYTGIIASNVTFIDLSAEKQRPLTKMEKMDEIAN</sequence>
<dbReference type="EMBL" id="AZFQ01000053">
    <property type="protein sequence ID" value="KRL97260.1"/>
    <property type="molecule type" value="Genomic_DNA"/>
</dbReference>
<protein>
    <recommendedName>
        <fullName evidence="1">Core domain-containing protein</fullName>
    </recommendedName>
</protein>
<evidence type="ECO:0000259" key="1">
    <source>
        <dbReference type="Pfam" id="PF01521"/>
    </source>
</evidence>
<dbReference type="STRING" id="1423801.FD50_GL001819"/>